<sequence>MRGEKNPVWESNEENMKDVGNFFDQEERDVESSLGYRRSSREDQKWKETVGTRSKETVSQYVERFKTARMRCYARTPEDEFVAIALVGVNMMNIEMPSSSKGGSTQGFMDYSKHA</sequence>
<evidence type="ECO:0000313" key="3">
    <source>
        <dbReference type="Proteomes" id="UP001630127"/>
    </source>
</evidence>
<dbReference type="EMBL" id="JBJUIK010000015">
    <property type="protein sequence ID" value="KAL3501094.1"/>
    <property type="molecule type" value="Genomic_DNA"/>
</dbReference>
<evidence type="ECO:0000256" key="1">
    <source>
        <dbReference type="SAM" id="MobiDB-lite"/>
    </source>
</evidence>
<dbReference type="AlphaFoldDB" id="A0ABD2Y5L1"/>
<organism evidence="2 3">
    <name type="scientific">Cinchona calisaya</name>
    <dbReference type="NCBI Taxonomy" id="153742"/>
    <lineage>
        <taxon>Eukaryota</taxon>
        <taxon>Viridiplantae</taxon>
        <taxon>Streptophyta</taxon>
        <taxon>Embryophyta</taxon>
        <taxon>Tracheophyta</taxon>
        <taxon>Spermatophyta</taxon>
        <taxon>Magnoliopsida</taxon>
        <taxon>eudicotyledons</taxon>
        <taxon>Gunneridae</taxon>
        <taxon>Pentapetalae</taxon>
        <taxon>asterids</taxon>
        <taxon>lamiids</taxon>
        <taxon>Gentianales</taxon>
        <taxon>Rubiaceae</taxon>
        <taxon>Cinchonoideae</taxon>
        <taxon>Cinchoneae</taxon>
        <taxon>Cinchona</taxon>
    </lineage>
</organism>
<proteinExistence type="predicted"/>
<keyword evidence="3" id="KW-1185">Reference proteome</keyword>
<gene>
    <name evidence="2" type="ORF">ACH5RR_035543</name>
</gene>
<name>A0ABD2Y5L1_9GENT</name>
<feature type="region of interest" description="Disordered" evidence="1">
    <location>
        <begin position="1"/>
        <end position="45"/>
    </location>
</feature>
<protein>
    <recommendedName>
        <fullName evidence="4">Retrotransposon gag domain-containing protein</fullName>
    </recommendedName>
</protein>
<evidence type="ECO:0008006" key="4">
    <source>
        <dbReference type="Google" id="ProtNLM"/>
    </source>
</evidence>
<evidence type="ECO:0000313" key="2">
    <source>
        <dbReference type="EMBL" id="KAL3501094.1"/>
    </source>
</evidence>
<feature type="region of interest" description="Disordered" evidence="1">
    <location>
        <begin position="96"/>
        <end position="115"/>
    </location>
</feature>
<comment type="caution">
    <text evidence="2">The sequence shown here is derived from an EMBL/GenBank/DDBJ whole genome shotgun (WGS) entry which is preliminary data.</text>
</comment>
<accession>A0ABD2Y5L1</accession>
<dbReference type="Proteomes" id="UP001630127">
    <property type="component" value="Unassembled WGS sequence"/>
</dbReference>
<reference evidence="2 3" key="1">
    <citation type="submission" date="2024-11" db="EMBL/GenBank/DDBJ databases">
        <title>A near-complete genome assembly of Cinchona calisaya.</title>
        <authorList>
            <person name="Lian D.C."/>
            <person name="Zhao X.W."/>
            <person name="Wei L."/>
        </authorList>
    </citation>
    <scope>NUCLEOTIDE SEQUENCE [LARGE SCALE GENOMIC DNA]</scope>
    <source>
        <tissue evidence="2">Nenye</tissue>
    </source>
</reference>
<feature type="compositionally biased region" description="Polar residues" evidence="1">
    <location>
        <begin position="96"/>
        <end position="107"/>
    </location>
</feature>